<keyword evidence="2" id="KW-1185">Reference proteome</keyword>
<dbReference type="RefSeq" id="WP_188755207.1">
    <property type="nucleotide sequence ID" value="NZ_BMJY01000003.1"/>
</dbReference>
<dbReference type="Proteomes" id="UP000657592">
    <property type="component" value="Unassembled WGS sequence"/>
</dbReference>
<reference evidence="1" key="2">
    <citation type="submission" date="2020-09" db="EMBL/GenBank/DDBJ databases">
        <authorList>
            <person name="Sun Q."/>
            <person name="Zhou Y."/>
        </authorList>
    </citation>
    <scope>NUCLEOTIDE SEQUENCE</scope>
    <source>
        <strain evidence="1">CGMCC 1.15794</strain>
    </source>
</reference>
<protein>
    <recommendedName>
        <fullName evidence="3">Alpha/beta hydrolase</fullName>
    </recommendedName>
</protein>
<accession>A0A917MN69</accession>
<name>A0A917MN69_9MICO</name>
<organism evidence="1 2">
    <name type="scientific">Microbacterium album</name>
    <dbReference type="NCBI Taxonomy" id="2053191"/>
    <lineage>
        <taxon>Bacteria</taxon>
        <taxon>Bacillati</taxon>
        <taxon>Actinomycetota</taxon>
        <taxon>Actinomycetes</taxon>
        <taxon>Micrococcales</taxon>
        <taxon>Microbacteriaceae</taxon>
        <taxon>Microbacterium</taxon>
    </lineage>
</organism>
<evidence type="ECO:0000313" key="2">
    <source>
        <dbReference type="Proteomes" id="UP000657592"/>
    </source>
</evidence>
<evidence type="ECO:0008006" key="3">
    <source>
        <dbReference type="Google" id="ProtNLM"/>
    </source>
</evidence>
<sequence length="243" mass="26346">MEIRGATLLPARREDVELRTSDGLTLVGELALPAHGDPVATLVTLHPLPTAGGFMDSHVIRKAAARLPALADLAVLRFNTRGTSSPRGTSEGAFGDGVAEEADLAAAMDLVSERGLPAPWLLGWSFGTELALKYGRPHDIRGAILLSPPLRRATEEDLRGWVGDERPLIAVIPEFDDFLRPAEAAERFAPIPHIQLIDVEDGKHLWVGEKQTYRVLTEVVRAVNPAALPLPTEWPDDEVTEPS</sequence>
<dbReference type="EMBL" id="BMJY01000003">
    <property type="protein sequence ID" value="GGH39332.1"/>
    <property type="molecule type" value="Genomic_DNA"/>
</dbReference>
<comment type="caution">
    <text evidence="1">The sequence shown here is derived from an EMBL/GenBank/DDBJ whole genome shotgun (WGS) entry which is preliminary data.</text>
</comment>
<gene>
    <name evidence="1" type="ORF">GCM10010921_10480</name>
</gene>
<dbReference type="Gene3D" id="3.40.50.1820">
    <property type="entry name" value="alpha/beta hydrolase"/>
    <property type="match status" value="1"/>
</dbReference>
<proteinExistence type="predicted"/>
<dbReference type="SUPFAM" id="SSF53474">
    <property type="entry name" value="alpha/beta-Hydrolases"/>
    <property type="match status" value="1"/>
</dbReference>
<reference evidence="1" key="1">
    <citation type="journal article" date="2014" name="Int. J. Syst. Evol. Microbiol.">
        <title>Complete genome sequence of Corynebacterium casei LMG S-19264T (=DSM 44701T), isolated from a smear-ripened cheese.</title>
        <authorList>
            <consortium name="US DOE Joint Genome Institute (JGI-PGF)"/>
            <person name="Walter F."/>
            <person name="Albersmeier A."/>
            <person name="Kalinowski J."/>
            <person name="Ruckert C."/>
        </authorList>
    </citation>
    <scope>NUCLEOTIDE SEQUENCE</scope>
    <source>
        <strain evidence="1">CGMCC 1.15794</strain>
    </source>
</reference>
<evidence type="ECO:0000313" key="1">
    <source>
        <dbReference type="EMBL" id="GGH39332.1"/>
    </source>
</evidence>
<dbReference type="InterPro" id="IPR029058">
    <property type="entry name" value="AB_hydrolase_fold"/>
</dbReference>
<dbReference type="AlphaFoldDB" id="A0A917MN69"/>